<dbReference type="PANTHER" id="PTHR43420">
    <property type="entry name" value="ACETYLTRANSFERASE"/>
    <property type="match status" value="1"/>
</dbReference>
<organism evidence="4 5">
    <name type="scientific">[Myrmecia] bisecta</name>
    <dbReference type="NCBI Taxonomy" id="41462"/>
    <lineage>
        <taxon>Eukaryota</taxon>
        <taxon>Viridiplantae</taxon>
        <taxon>Chlorophyta</taxon>
        <taxon>core chlorophytes</taxon>
        <taxon>Trebouxiophyceae</taxon>
        <taxon>Trebouxiales</taxon>
        <taxon>Trebouxiaceae</taxon>
        <taxon>Myrmecia</taxon>
    </lineage>
</organism>
<dbReference type="AlphaFoldDB" id="A0AAW1Q2B8"/>
<feature type="domain" description="N-acetyltransferase" evidence="3">
    <location>
        <begin position="28"/>
        <end position="220"/>
    </location>
</feature>
<dbReference type="InterPro" id="IPR000182">
    <property type="entry name" value="GNAT_dom"/>
</dbReference>
<evidence type="ECO:0000313" key="5">
    <source>
        <dbReference type="Proteomes" id="UP001489004"/>
    </source>
</evidence>
<evidence type="ECO:0000313" key="4">
    <source>
        <dbReference type="EMBL" id="KAK9814474.1"/>
    </source>
</evidence>
<dbReference type="PROSITE" id="PS51186">
    <property type="entry name" value="GNAT"/>
    <property type="match status" value="1"/>
</dbReference>
<keyword evidence="5" id="KW-1185">Reference proteome</keyword>
<proteinExistence type="predicted"/>
<dbReference type="GO" id="GO:0016747">
    <property type="term" value="F:acyltransferase activity, transferring groups other than amino-acyl groups"/>
    <property type="evidence" value="ECO:0007669"/>
    <property type="project" value="InterPro"/>
</dbReference>
<evidence type="ECO:0000259" key="3">
    <source>
        <dbReference type="PROSITE" id="PS51186"/>
    </source>
</evidence>
<dbReference type="EMBL" id="JALJOR010000007">
    <property type="protein sequence ID" value="KAK9814474.1"/>
    <property type="molecule type" value="Genomic_DNA"/>
</dbReference>
<evidence type="ECO:0000256" key="2">
    <source>
        <dbReference type="ARBA" id="ARBA00023315"/>
    </source>
</evidence>
<dbReference type="InterPro" id="IPR050680">
    <property type="entry name" value="YpeA/RimI_acetyltransf"/>
</dbReference>
<dbReference type="InterPro" id="IPR016181">
    <property type="entry name" value="Acyl_CoA_acyltransferase"/>
</dbReference>
<dbReference type="Gene3D" id="3.40.630.30">
    <property type="match status" value="1"/>
</dbReference>
<dbReference type="Proteomes" id="UP001489004">
    <property type="component" value="Unassembled WGS sequence"/>
</dbReference>
<reference evidence="4 5" key="1">
    <citation type="journal article" date="2024" name="Nat. Commun.">
        <title>Phylogenomics reveals the evolutionary origins of lichenization in chlorophyte algae.</title>
        <authorList>
            <person name="Puginier C."/>
            <person name="Libourel C."/>
            <person name="Otte J."/>
            <person name="Skaloud P."/>
            <person name="Haon M."/>
            <person name="Grisel S."/>
            <person name="Petersen M."/>
            <person name="Berrin J.G."/>
            <person name="Delaux P.M."/>
            <person name="Dal Grande F."/>
            <person name="Keller J."/>
        </authorList>
    </citation>
    <scope>NUCLEOTIDE SEQUENCE [LARGE SCALE GENOMIC DNA]</scope>
    <source>
        <strain evidence="4 5">SAG 2043</strain>
    </source>
</reference>
<gene>
    <name evidence="4" type="ORF">WJX72_006495</name>
</gene>
<dbReference type="CDD" id="cd04301">
    <property type="entry name" value="NAT_SF"/>
    <property type="match status" value="1"/>
</dbReference>
<dbReference type="SUPFAM" id="SSF55729">
    <property type="entry name" value="Acyl-CoA N-acyltransferases (Nat)"/>
    <property type="match status" value="1"/>
</dbReference>
<evidence type="ECO:0000256" key="1">
    <source>
        <dbReference type="ARBA" id="ARBA00022679"/>
    </source>
</evidence>
<protein>
    <recommendedName>
        <fullName evidence="3">N-acetyltransferase domain-containing protein</fullName>
    </recommendedName>
</protein>
<name>A0AAW1Q2B8_9CHLO</name>
<keyword evidence="2" id="KW-0012">Acyltransferase</keyword>
<dbReference type="Pfam" id="PF13508">
    <property type="entry name" value="Acetyltransf_7"/>
    <property type="match status" value="1"/>
</dbReference>
<keyword evidence="1" id="KW-0808">Transferase</keyword>
<accession>A0AAW1Q2B8</accession>
<comment type="caution">
    <text evidence="4">The sequence shown here is derived from an EMBL/GenBank/DDBJ whole genome shotgun (WGS) entry which is preliminary data.</text>
</comment>
<dbReference type="PANTHER" id="PTHR43420:SF47">
    <property type="entry name" value="N-ACETYLTRANSFERASE DOMAIN-CONTAINING PROTEIN"/>
    <property type="match status" value="1"/>
</dbReference>
<sequence>MNPGFATGSSITRKRFHVQQLTASEAAVLLPQVTQLLSDSFFEQRDEGAVTELLAYNAYVSELYVRLLWRILKPGRKHVMLVATPHIVPDNGSKQVVCGVVEVTQQSADEALAKAVGCAAGAQYVLVDDMVVSPKHRRQGLGRALLGHCQHVAASLLTARAGSPVLMLLYVQKDNAAAVRLYESAGFSVEEDWIDPDWEASAYAGKAGPPRKLLMAKRCP</sequence>